<dbReference type="EMBL" id="KV454538">
    <property type="protein sequence ID" value="ODV70431.1"/>
    <property type="molecule type" value="Genomic_DNA"/>
</dbReference>
<feature type="non-terminal residue" evidence="1">
    <location>
        <position position="169"/>
    </location>
</feature>
<dbReference type="STRING" id="984485.A0A1E4RT97"/>
<gene>
    <name evidence="1" type="ORF">HYPBUDRAFT_89718</name>
</gene>
<proteinExistence type="predicted"/>
<dbReference type="Proteomes" id="UP000095085">
    <property type="component" value="Unassembled WGS sequence"/>
</dbReference>
<feature type="non-terminal residue" evidence="1">
    <location>
        <position position="1"/>
    </location>
</feature>
<evidence type="ECO:0008006" key="3">
    <source>
        <dbReference type="Google" id="ProtNLM"/>
    </source>
</evidence>
<organism evidence="1 2">
    <name type="scientific">Hyphopichia burtonii NRRL Y-1933</name>
    <dbReference type="NCBI Taxonomy" id="984485"/>
    <lineage>
        <taxon>Eukaryota</taxon>
        <taxon>Fungi</taxon>
        <taxon>Dikarya</taxon>
        <taxon>Ascomycota</taxon>
        <taxon>Saccharomycotina</taxon>
        <taxon>Pichiomycetes</taxon>
        <taxon>Debaryomycetaceae</taxon>
        <taxon>Hyphopichia</taxon>
    </lineage>
</organism>
<name>A0A1E4RT97_9ASCO</name>
<dbReference type="RefSeq" id="XP_020079498.1">
    <property type="nucleotide sequence ID" value="XM_020223851.1"/>
</dbReference>
<dbReference type="AlphaFoldDB" id="A0A1E4RT97"/>
<dbReference type="OrthoDB" id="2350934at2759"/>
<keyword evidence="2" id="KW-1185">Reference proteome</keyword>
<accession>A0A1E4RT97</accession>
<protein>
    <recommendedName>
        <fullName evidence="3">Myb-like domain-containing protein</fullName>
    </recommendedName>
</protein>
<evidence type="ECO:0000313" key="2">
    <source>
        <dbReference type="Proteomes" id="UP000095085"/>
    </source>
</evidence>
<dbReference type="GeneID" id="30998400"/>
<reference evidence="2" key="1">
    <citation type="submission" date="2016-05" db="EMBL/GenBank/DDBJ databases">
        <title>Comparative genomics of biotechnologically important yeasts.</title>
        <authorList>
            <consortium name="DOE Joint Genome Institute"/>
            <person name="Riley R."/>
            <person name="Haridas S."/>
            <person name="Wolfe K.H."/>
            <person name="Lopes M.R."/>
            <person name="Hittinger C.T."/>
            <person name="Goker M."/>
            <person name="Salamov A."/>
            <person name="Wisecaver J."/>
            <person name="Long T.M."/>
            <person name="Aerts A.L."/>
            <person name="Barry K."/>
            <person name="Choi C."/>
            <person name="Clum A."/>
            <person name="Coughlan A.Y."/>
            <person name="Deshpande S."/>
            <person name="Douglass A.P."/>
            <person name="Hanson S.J."/>
            <person name="Klenk H.-P."/>
            <person name="Labutti K."/>
            <person name="Lapidus A."/>
            <person name="Lindquist E."/>
            <person name="Lipzen A."/>
            <person name="Meier-Kolthoff J.P."/>
            <person name="Ohm R.A."/>
            <person name="Otillar R.P."/>
            <person name="Pangilinan J."/>
            <person name="Peng Y."/>
            <person name="Rokas A."/>
            <person name="Rosa C.A."/>
            <person name="Scheuner C."/>
            <person name="Sibirny A.A."/>
            <person name="Slot J.C."/>
            <person name="Stielow J.B."/>
            <person name="Sun H."/>
            <person name="Kurtzman C.P."/>
            <person name="Blackwell M."/>
            <person name="Grigoriev I.V."/>
            <person name="Jeffries T.W."/>
        </authorList>
    </citation>
    <scope>NUCLEOTIDE SEQUENCE [LARGE SCALE GENOMIC DNA]</scope>
    <source>
        <strain evidence="2">NRRL Y-1933</strain>
    </source>
</reference>
<evidence type="ECO:0000313" key="1">
    <source>
        <dbReference type="EMBL" id="ODV70431.1"/>
    </source>
</evidence>
<sequence length="169" mass="19605">SIIEKLQELLPVPPLAKAPIRPDINLTTNQKRAKRKSKFTQRQDELIVSLKRKGKSWVEIAEITEVGSYLAARNRYQVIVGQQGNNNSSSWNQEDKVLLKKILDSAEIEKWQFIANEFNKATGKNYTDVDCRDFIKLLFWMNPLNFQINEDTLIECEKEHKITEKALES</sequence>